<accession>A0AA97GTS4</accession>
<dbReference type="Pfam" id="PF00440">
    <property type="entry name" value="TetR_N"/>
    <property type="match status" value="1"/>
</dbReference>
<keyword evidence="3" id="KW-0804">Transcription</keyword>
<sequence length="226" mass="24480">MLDQSIQAPARPDSYTDLYMPPILPCVDTSVQPKSLTPAARAILDSASRLFYEQGINSVGVDTISADAGVTKKTLYDQFGSKAALVVAYLTERDQHYREWVARTLAEIDDGGTYDRDAKALAVFDALQSWMDEHSPLGCAFVHAHSELVGTADHPAHEVIRVGKLWIKDLFADLTRAAGHPDADSLSVQLLALIEGATVLRSISDLPEALPQAQRAAAVLLRTVNA</sequence>
<dbReference type="InterPro" id="IPR001647">
    <property type="entry name" value="HTH_TetR"/>
</dbReference>
<dbReference type="SUPFAM" id="SSF48498">
    <property type="entry name" value="Tetracyclin repressor-like, C-terminal domain"/>
    <property type="match status" value="1"/>
</dbReference>
<proteinExistence type="predicted"/>
<dbReference type="InterPro" id="IPR036271">
    <property type="entry name" value="Tet_transcr_reg_TetR-rel_C_sf"/>
</dbReference>
<evidence type="ECO:0000313" key="6">
    <source>
        <dbReference type="EMBL" id="WOC12353.1"/>
    </source>
</evidence>
<dbReference type="PRINTS" id="PR00455">
    <property type="entry name" value="HTHTETR"/>
</dbReference>
<dbReference type="PANTHER" id="PTHR47506">
    <property type="entry name" value="TRANSCRIPTIONAL REGULATORY PROTEIN"/>
    <property type="match status" value="1"/>
</dbReference>
<evidence type="ECO:0000256" key="1">
    <source>
        <dbReference type="ARBA" id="ARBA00023015"/>
    </source>
</evidence>
<dbReference type="InterPro" id="IPR009057">
    <property type="entry name" value="Homeodomain-like_sf"/>
</dbReference>
<dbReference type="EMBL" id="CP128986">
    <property type="protein sequence ID" value="WOC12353.1"/>
    <property type="molecule type" value="Genomic_DNA"/>
</dbReference>
<dbReference type="PROSITE" id="PS50977">
    <property type="entry name" value="HTH_TETR_2"/>
    <property type="match status" value="1"/>
</dbReference>
<organism evidence="6">
    <name type="scientific">Gordonia sp. MP11Mi</name>
    <dbReference type="NCBI Taxonomy" id="3022769"/>
    <lineage>
        <taxon>Bacteria</taxon>
        <taxon>Bacillati</taxon>
        <taxon>Actinomycetota</taxon>
        <taxon>Actinomycetes</taxon>
        <taxon>Mycobacteriales</taxon>
        <taxon>Gordoniaceae</taxon>
        <taxon>Gordonia</taxon>
    </lineage>
</organism>
<dbReference type="PANTHER" id="PTHR47506:SF1">
    <property type="entry name" value="HTH-TYPE TRANSCRIPTIONAL REGULATOR YJDC"/>
    <property type="match status" value="1"/>
</dbReference>
<keyword evidence="2 4" id="KW-0238">DNA-binding</keyword>
<dbReference type="GO" id="GO:0003677">
    <property type="term" value="F:DNA binding"/>
    <property type="evidence" value="ECO:0007669"/>
    <property type="project" value="UniProtKB-UniRule"/>
</dbReference>
<evidence type="ECO:0000256" key="4">
    <source>
        <dbReference type="PROSITE-ProRule" id="PRU00335"/>
    </source>
</evidence>
<dbReference type="SUPFAM" id="SSF46689">
    <property type="entry name" value="Homeodomain-like"/>
    <property type="match status" value="1"/>
</dbReference>
<keyword evidence="1" id="KW-0805">Transcription regulation</keyword>
<name>A0AA97GTS4_9ACTN</name>
<dbReference type="AlphaFoldDB" id="A0AA97GTS4"/>
<feature type="domain" description="HTH tetR-type" evidence="5">
    <location>
        <begin position="37"/>
        <end position="97"/>
    </location>
</feature>
<dbReference type="Gene3D" id="1.10.357.10">
    <property type="entry name" value="Tetracycline Repressor, domain 2"/>
    <property type="match status" value="1"/>
</dbReference>
<evidence type="ECO:0000259" key="5">
    <source>
        <dbReference type="PROSITE" id="PS50977"/>
    </source>
</evidence>
<protein>
    <recommendedName>
        <fullName evidence="5">HTH tetR-type domain-containing protein</fullName>
    </recommendedName>
</protein>
<gene>
    <name evidence="6" type="ORF">MP11Mi_14380</name>
</gene>
<reference evidence="6" key="1">
    <citation type="submission" date="2023-06" db="EMBL/GenBank/DDBJ databases">
        <title>Gordonia sp. nov. and Pseudochrobactrum sp. nov., two species isolated from the burying beetle Nicrophorus vespilloides.</title>
        <authorList>
            <person name="Poehlein A."/>
            <person name="Guzman J."/>
            <person name="Daniel R."/>
            <person name="Vilcinskas A."/>
        </authorList>
    </citation>
    <scope>NUCLEOTIDE SEQUENCE</scope>
    <source>
        <strain evidence="6">MP11Mi</strain>
    </source>
</reference>
<feature type="DNA-binding region" description="H-T-H motif" evidence="4">
    <location>
        <begin position="60"/>
        <end position="79"/>
    </location>
</feature>
<evidence type="ECO:0000256" key="3">
    <source>
        <dbReference type="ARBA" id="ARBA00023163"/>
    </source>
</evidence>
<evidence type="ECO:0000256" key="2">
    <source>
        <dbReference type="ARBA" id="ARBA00023125"/>
    </source>
</evidence>